<dbReference type="InterPro" id="IPR007387">
    <property type="entry name" value="TRAP_DctQ"/>
</dbReference>
<evidence type="ECO:0000259" key="10">
    <source>
        <dbReference type="Pfam" id="PF04290"/>
    </source>
</evidence>
<dbReference type="Proteomes" id="UP000198599">
    <property type="component" value="Unassembled WGS sequence"/>
</dbReference>
<feature type="transmembrane region" description="Helical" evidence="9">
    <location>
        <begin position="48"/>
        <end position="71"/>
    </location>
</feature>
<evidence type="ECO:0000256" key="4">
    <source>
        <dbReference type="ARBA" id="ARBA00022519"/>
    </source>
</evidence>
<keyword evidence="7 9" id="KW-0472">Membrane</keyword>
<evidence type="ECO:0000256" key="3">
    <source>
        <dbReference type="ARBA" id="ARBA00022475"/>
    </source>
</evidence>
<feature type="transmembrane region" description="Helical" evidence="9">
    <location>
        <begin position="92"/>
        <end position="118"/>
    </location>
</feature>
<dbReference type="GO" id="GO:0015740">
    <property type="term" value="P:C4-dicarboxylate transport"/>
    <property type="evidence" value="ECO:0007669"/>
    <property type="project" value="TreeGrafter"/>
</dbReference>
<name>A0A1I4YWG7_9RHOB</name>
<feature type="transmembrane region" description="Helical" evidence="9">
    <location>
        <begin position="130"/>
        <end position="154"/>
    </location>
</feature>
<comment type="subcellular location">
    <subcellularLocation>
        <location evidence="1 9">Cell inner membrane</location>
        <topology evidence="1 9">Multi-pass membrane protein</topology>
    </subcellularLocation>
</comment>
<reference evidence="12" key="1">
    <citation type="submission" date="2016-10" db="EMBL/GenBank/DDBJ databases">
        <authorList>
            <person name="Varghese N."/>
            <person name="Submissions S."/>
        </authorList>
    </citation>
    <scope>NUCLEOTIDE SEQUENCE [LARGE SCALE GENOMIC DNA]</scope>
    <source>
        <strain evidence="12">DSM 28463</strain>
    </source>
</reference>
<dbReference type="Pfam" id="PF04290">
    <property type="entry name" value="DctQ"/>
    <property type="match status" value="1"/>
</dbReference>
<comment type="function">
    <text evidence="9">Part of the tripartite ATP-independent periplasmic (TRAP) transport system.</text>
</comment>
<feature type="transmembrane region" description="Helical" evidence="9">
    <location>
        <begin position="12"/>
        <end position="36"/>
    </location>
</feature>
<evidence type="ECO:0000256" key="1">
    <source>
        <dbReference type="ARBA" id="ARBA00004429"/>
    </source>
</evidence>
<dbReference type="RefSeq" id="WP_092833868.1">
    <property type="nucleotide sequence ID" value="NZ_FOVP01000002.1"/>
</dbReference>
<evidence type="ECO:0000256" key="9">
    <source>
        <dbReference type="RuleBase" id="RU369079"/>
    </source>
</evidence>
<gene>
    <name evidence="11" type="ORF">SAMN04487859_102122</name>
</gene>
<keyword evidence="3" id="KW-1003">Cell membrane</keyword>
<keyword evidence="6 9" id="KW-1133">Transmembrane helix</keyword>
<proteinExistence type="inferred from homology"/>
<evidence type="ECO:0000313" key="11">
    <source>
        <dbReference type="EMBL" id="SFN42362.1"/>
    </source>
</evidence>
<feature type="domain" description="Tripartite ATP-independent periplasmic transporters DctQ component" evidence="10">
    <location>
        <begin position="31"/>
        <end position="161"/>
    </location>
</feature>
<dbReference type="OrthoDB" id="9797534at2"/>
<evidence type="ECO:0000256" key="2">
    <source>
        <dbReference type="ARBA" id="ARBA00022448"/>
    </source>
</evidence>
<keyword evidence="2 9" id="KW-0813">Transport</keyword>
<protein>
    <recommendedName>
        <fullName evidence="9">TRAP transporter small permease protein</fullName>
    </recommendedName>
</protein>
<comment type="similarity">
    <text evidence="8 9">Belongs to the TRAP transporter small permease family.</text>
</comment>
<evidence type="ECO:0000256" key="6">
    <source>
        <dbReference type="ARBA" id="ARBA00022989"/>
    </source>
</evidence>
<dbReference type="InterPro" id="IPR055348">
    <property type="entry name" value="DctQ"/>
</dbReference>
<keyword evidence="5 9" id="KW-0812">Transmembrane</keyword>
<organism evidence="11 12">
    <name type="scientific">Roseovarius lutimaris</name>
    <dbReference type="NCBI Taxonomy" id="1005928"/>
    <lineage>
        <taxon>Bacteria</taxon>
        <taxon>Pseudomonadati</taxon>
        <taxon>Pseudomonadota</taxon>
        <taxon>Alphaproteobacteria</taxon>
        <taxon>Rhodobacterales</taxon>
        <taxon>Roseobacteraceae</taxon>
        <taxon>Roseovarius</taxon>
    </lineage>
</organism>
<dbReference type="GO" id="GO:0005886">
    <property type="term" value="C:plasma membrane"/>
    <property type="evidence" value="ECO:0007669"/>
    <property type="project" value="UniProtKB-SubCell"/>
</dbReference>
<keyword evidence="12" id="KW-1185">Reference proteome</keyword>
<comment type="subunit">
    <text evidence="9">The complex comprises the extracytoplasmic solute receptor protein and the two transmembrane proteins.</text>
</comment>
<dbReference type="EMBL" id="FOVP01000002">
    <property type="protein sequence ID" value="SFN42362.1"/>
    <property type="molecule type" value="Genomic_DNA"/>
</dbReference>
<dbReference type="STRING" id="1005928.SAMN04487859_102122"/>
<evidence type="ECO:0000256" key="8">
    <source>
        <dbReference type="ARBA" id="ARBA00038436"/>
    </source>
</evidence>
<sequence>MRQLLDRLYQIAGAIAALSILGICLVVSAQVVLNILARLGGPELSFTIPSYADFAGYMLSTASFMALAYTLRSGNHIRVNLFVQKLSDGPKWAFEIVVLALTIAITGYATWCAGALMAESIEYGDISTGIIAIPLWIPQTAMVAGLGLLTVALIDTLIEALIARAPVLLDSGSE</sequence>
<dbReference type="AlphaFoldDB" id="A0A1I4YWG7"/>
<dbReference type="GO" id="GO:0022857">
    <property type="term" value="F:transmembrane transporter activity"/>
    <property type="evidence" value="ECO:0007669"/>
    <property type="project" value="UniProtKB-UniRule"/>
</dbReference>
<accession>A0A1I4YWG7</accession>
<evidence type="ECO:0000256" key="5">
    <source>
        <dbReference type="ARBA" id="ARBA00022692"/>
    </source>
</evidence>
<keyword evidence="4 9" id="KW-0997">Cell inner membrane</keyword>
<evidence type="ECO:0000256" key="7">
    <source>
        <dbReference type="ARBA" id="ARBA00023136"/>
    </source>
</evidence>
<dbReference type="PANTHER" id="PTHR35011">
    <property type="entry name" value="2,3-DIKETO-L-GULONATE TRAP TRANSPORTER SMALL PERMEASE PROTEIN YIAM"/>
    <property type="match status" value="1"/>
</dbReference>
<dbReference type="PANTHER" id="PTHR35011:SF10">
    <property type="entry name" value="TRAP TRANSPORTER SMALL PERMEASE PROTEIN"/>
    <property type="match status" value="1"/>
</dbReference>
<evidence type="ECO:0000313" key="12">
    <source>
        <dbReference type="Proteomes" id="UP000198599"/>
    </source>
</evidence>